<dbReference type="InterPro" id="IPR026341">
    <property type="entry name" value="T9SS_type_B"/>
</dbReference>
<gene>
    <name evidence="2" type="ORF">F0919_11925</name>
</gene>
<evidence type="ECO:0000256" key="1">
    <source>
        <dbReference type="SAM" id="SignalP"/>
    </source>
</evidence>
<dbReference type="RefSeq" id="WP_150032996.1">
    <property type="nucleotide sequence ID" value="NZ_VWSH01000003.1"/>
</dbReference>
<dbReference type="Proteomes" id="UP000323632">
    <property type="component" value="Unassembled WGS sequence"/>
</dbReference>
<accession>A0A5M6CDJ0</accession>
<proteinExistence type="predicted"/>
<sequence length="129" mass="14674">MRKFIIAIVILMGFSGINSFAQKNEYRSDASYTDPVKRKELLIPNAFTPNNDGQNDFFKIKNITDEKIIDFKVFNRWGTILFRTTDPNLGWDGTNKGQPQPVGVYGYVIQIGYPDGNIETYKGTVTLLK</sequence>
<dbReference type="EMBL" id="VWSH01000003">
    <property type="protein sequence ID" value="KAA5533248.1"/>
    <property type="molecule type" value="Genomic_DNA"/>
</dbReference>
<keyword evidence="3" id="KW-1185">Reference proteome</keyword>
<evidence type="ECO:0000313" key="3">
    <source>
        <dbReference type="Proteomes" id="UP000323632"/>
    </source>
</evidence>
<comment type="caution">
    <text evidence="2">The sequence shown here is derived from an EMBL/GenBank/DDBJ whole genome shotgun (WGS) entry which is preliminary data.</text>
</comment>
<evidence type="ECO:0000313" key="2">
    <source>
        <dbReference type="EMBL" id="KAA5533248.1"/>
    </source>
</evidence>
<organism evidence="2 3">
    <name type="scientific">Taibaiella lutea</name>
    <dbReference type="NCBI Taxonomy" id="2608001"/>
    <lineage>
        <taxon>Bacteria</taxon>
        <taxon>Pseudomonadati</taxon>
        <taxon>Bacteroidota</taxon>
        <taxon>Chitinophagia</taxon>
        <taxon>Chitinophagales</taxon>
        <taxon>Chitinophagaceae</taxon>
        <taxon>Taibaiella</taxon>
    </lineage>
</organism>
<dbReference type="AlphaFoldDB" id="A0A5M6CDJ0"/>
<dbReference type="Pfam" id="PF13585">
    <property type="entry name" value="CHU_C"/>
    <property type="match status" value="1"/>
</dbReference>
<dbReference type="NCBIfam" id="TIGR04131">
    <property type="entry name" value="Bac_Flav_CTERM"/>
    <property type="match status" value="1"/>
</dbReference>
<protein>
    <submittedName>
        <fullName evidence="2">Gliding motility-associated C-terminal domain-containing protein</fullName>
    </submittedName>
</protein>
<feature type="chain" id="PRO_5024373918" evidence="1">
    <location>
        <begin position="22"/>
        <end position="129"/>
    </location>
</feature>
<name>A0A5M6CDJ0_9BACT</name>
<reference evidence="2 3" key="1">
    <citation type="submission" date="2019-09" db="EMBL/GenBank/DDBJ databases">
        <title>Genome sequence and assembly of Taibaiella sp.</title>
        <authorList>
            <person name="Chhetri G."/>
        </authorList>
    </citation>
    <scope>NUCLEOTIDE SEQUENCE [LARGE SCALE GENOMIC DNA]</scope>
    <source>
        <strain evidence="2 3">KVB11</strain>
    </source>
</reference>
<feature type="signal peptide" evidence="1">
    <location>
        <begin position="1"/>
        <end position="21"/>
    </location>
</feature>
<keyword evidence="1" id="KW-0732">Signal</keyword>